<protein>
    <submittedName>
        <fullName evidence="3">Short-chain dehydrogenase/reductase SDR</fullName>
    </submittedName>
</protein>
<sequence>MRSNQELFDLSGQVAIVTGGAYGLGVQMAYALAEAGASVVIAARTVEKCKAAAEKMEKELGVKVVPARLDLTKPEEIDALFELVMKEFGRLDIVVNNAGVVLVDHIFKFPLEKWHTVMDTNLTGLWLMCQRAGSIMTRQGYGRIINVSSCAGMVGTNPNFVMSPPYNASKAAVIGLTKDLAVKWAKKGVTVNALIPGWYGTDMGEMSSPVHDVLNQYYIPMGRFGGDDELKGAVLFLASPGASYCTGTTLVVDGGTIAQ</sequence>
<dbReference type="Pfam" id="PF13561">
    <property type="entry name" value="adh_short_C2"/>
    <property type="match status" value="1"/>
</dbReference>
<dbReference type="RefSeq" id="WP_046494840.1">
    <property type="nucleotide sequence ID" value="NZ_CGIH01000004.1"/>
</dbReference>
<keyword evidence="4" id="KW-1185">Reference proteome</keyword>
<dbReference type="GO" id="GO:0008206">
    <property type="term" value="P:bile acid metabolic process"/>
    <property type="evidence" value="ECO:0007669"/>
    <property type="project" value="UniProtKB-ARBA"/>
</dbReference>
<dbReference type="AlphaFoldDB" id="A0A0E4G9C7"/>
<dbReference type="Gene3D" id="3.40.50.720">
    <property type="entry name" value="NAD(P)-binding Rossmann-like Domain"/>
    <property type="match status" value="1"/>
</dbReference>
<dbReference type="OrthoDB" id="9803333at2"/>
<dbReference type="SUPFAM" id="SSF51735">
    <property type="entry name" value="NAD(P)-binding Rossmann-fold domains"/>
    <property type="match status" value="1"/>
</dbReference>
<dbReference type="InterPro" id="IPR002347">
    <property type="entry name" value="SDR_fam"/>
</dbReference>
<dbReference type="PANTHER" id="PTHR42760">
    <property type="entry name" value="SHORT-CHAIN DEHYDROGENASES/REDUCTASES FAMILY MEMBER"/>
    <property type="match status" value="1"/>
</dbReference>
<dbReference type="Proteomes" id="UP000045545">
    <property type="component" value="Unassembled WGS sequence"/>
</dbReference>
<comment type="similarity">
    <text evidence="1">Belongs to the short-chain dehydrogenases/reductases (SDR) family.</text>
</comment>
<dbReference type="STRING" id="690567.221"/>
<keyword evidence="2" id="KW-0560">Oxidoreductase</keyword>
<dbReference type="FunFam" id="3.40.50.720:FF:000084">
    <property type="entry name" value="Short-chain dehydrogenase reductase"/>
    <property type="match status" value="1"/>
</dbReference>
<evidence type="ECO:0000256" key="2">
    <source>
        <dbReference type="ARBA" id="ARBA00023002"/>
    </source>
</evidence>
<dbReference type="PRINTS" id="PR00080">
    <property type="entry name" value="SDRFAMILY"/>
</dbReference>
<dbReference type="GO" id="GO:0016616">
    <property type="term" value="F:oxidoreductase activity, acting on the CH-OH group of donors, NAD or NADP as acceptor"/>
    <property type="evidence" value="ECO:0007669"/>
    <property type="project" value="TreeGrafter"/>
</dbReference>
<reference evidence="3 4" key="1">
    <citation type="submission" date="2015-03" db="EMBL/GenBank/DDBJ databases">
        <authorList>
            <person name="Murphy D."/>
        </authorList>
    </citation>
    <scope>NUCLEOTIDE SEQUENCE [LARGE SCALE GENOMIC DNA]</scope>
    <source>
        <strain evidence="3 4">OL-4</strain>
    </source>
</reference>
<proteinExistence type="inferred from homology"/>
<name>A0A0E4G9C7_9FIRM</name>
<dbReference type="PANTHER" id="PTHR42760:SF133">
    <property type="entry name" value="3-OXOACYL-[ACYL-CARRIER-PROTEIN] REDUCTASE"/>
    <property type="match status" value="1"/>
</dbReference>
<dbReference type="EMBL" id="CGIH01000004">
    <property type="protein sequence ID" value="CFX01924.1"/>
    <property type="molecule type" value="Genomic_DNA"/>
</dbReference>
<dbReference type="InterPro" id="IPR036291">
    <property type="entry name" value="NAD(P)-bd_dom_sf"/>
</dbReference>
<evidence type="ECO:0000313" key="3">
    <source>
        <dbReference type="EMBL" id="CFX01924.1"/>
    </source>
</evidence>
<accession>A0A0E4G9C7</accession>
<dbReference type="PRINTS" id="PR00081">
    <property type="entry name" value="GDHRDH"/>
</dbReference>
<evidence type="ECO:0000256" key="1">
    <source>
        <dbReference type="ARBA" id="ARBA00006484"/>
    </source>
</evidence>
<gene>
    <name evidence="3" type="ORF">221</name>
</gene>
<evidence type="ECO:0000313" key="4">
    <source>
        <dbReference type="Proteomes" id="UP000045545"/>
    </source>
</evidence>
<organism evidence="3 4">
    <name type="scientific">Syntrophomonas zehnderi OL-4</name>
    <dbReference type="NCBI Taxonomy" id="690567"/>
    <lineage>
        <taxon>Bacteria</taxon>
        <taxon>Bacillati</taxon>
        <taxon>Bacillota</taxon>
        <taxon>Clostridia</taxon>
        <taxon>Eubacteriales</taxon>
        <taxon>Syntrophomonadaceae</taxon>
        <taxon>Syntrophomonas</taxon>
    </lineage>
</organism>